<dbReference type="EC" id="2.3.2.27" evidence="5"/>
<accession>A0A9W8L4Q0</accession>
<dbReference type="SMART" id="SM00184">
    <property type="entry name" value="RING"/>
    <property type="match status" value="1"/>
</dbReference>
<keyword evidence="11" id="KW-0256">Endoplasmic reticulum</keyword>
<keyword evidence="10" id="KW-0833">Ubl conjugation pathway</keyword>
<keyword evidence="20" id="KW-1185">Reference proteome</keyword>
<keyword evidence="7 17" id="KW-0812">Transmembrane</keyword>
<evidence type="ECO:0000256" key="5">
    <source>
        <dbReference type="ARBA" id="ARBA00012483"/>
    </source>
</evidence>
<dbReference type="GO" id="GO:0043161">
    <property type="term" value="P:proteasome-mediated ubiquitin-dependent protein catabolic process"/>
    <property type="evidence" value="ECO:0007669"/>
    <property type="project" value="TreeGrafter"/>
</dbReference>
<evidence type="ECO:0000256" key="4">
    <source>
        <dbReference type="ARBA" id="ARBA00010089"/>
    </source>
</evidence>
<organism evidence="19 20">
    <name type="scientific">Coemansia spiralis</name>
    <dbReference type="NCBI Taxonomy" id="417178"/>
    <lineage>
        <taxon>Eukaryota</taxon>
        <taxon>Fungi</taxon>
        <taxon>Fungi incertae sedis</taxon>
        <taxon>Zoopagomycota</taxon>
        <taxon>Kickxellomycotina</taxon>
        <taxon>Kickxellomycetes</taxon>
        <taxon>Kickxellales</taxon>
        <taxon>Kickxellaceae</taxon>
        <taxon>Coemansia</taxon>
    </lineage>
</organism>
<dbReference type="InterPro" id="IPR013083">
    <property type="entry name" value="Znf_RING/FYVE/PHD"/>
</dbReference>
<evidence type="ECO:0000256" key="10">
    <source>
        <dbReference type="ARBA" id="ARBA00022786"/>
    </source>
</evidence>
<evidence type="ECO:0000256" key="17">
    <source>
        <dbReference type="SAM" id="Phobius"/>
    </source>
</evidence>
<dbReference type="Proteomes" id="UP001151516">
    <property type="component" value="Unassembled WGS sequence"/>
</dbReference>
<evidence type="ECO:0000313" key="20">
    <source>
        <dbReference type="Proteomes" id="UP001151516"/>
    </source>
</evidence>
<feature type="domain" description="RING-type" evidence="18">
    <location>
        <begin position="300"/>
        <end position="363"/>
    </location>
</feature>
<evidence type="ECO:0000256" key="3">
    <source>
        <dbReference type="ARBA" id="ARBA00004906"/>
    </source>
</evidence>
<name>A0A9W8L4Q0_9FUNG</name>
<proteinExistence type="inferred from homology"/>
<reference evidence="19" key="1">
    <citation type="submission" date="2022-07" db="EMBL/GenBank/DDBJ databases">
        <title>Phylogenomic reconstructions and comparative analyses of Kickxellomycotina fungi.</title>
        <authorList>
            <person name="Reynolds N.K."/>
            <person name="Stajich J.E."/>
            <person name="Barry K."/>
            <person name="Grigoriev I.V."/>
            <person name="Crous P."/>
            <person name="Smith M.E."/>
        </authorList>
    </citation>
    <scope>NUCLEOTIDE SEQUENCE</scope>
    <source>
        <strain evidence="19">CBS 109367</strain>
    </source>
</reference>
<comment type="catalytic activity">
    <reaction evidence="1">
        <text>S-ubiquitinyl-[E2 ubiquitin-conjugating enzyme]-L-cysteine + [acceptor protein]-L-lysine = [E2 ubiquitin-conjugating enzyme]-L-cysteine + N(6)-ubiquitinyl-[acceptor protein]-L-lysine.</text>
        <dbReference type="EC" id="2.3.2.27"/>
    </reaction>
</comment>
<feature type="region of interest" description="Disordered" evidence="16">
    <location>
        <begin position="369"/>
        <end position="450"/>
    </location>
</feature>
<feature type="compositionally biased region" description="Polar residues" evidence="16">
    <location>
        <begin position="556"/>
        <end position="569"/>
    </location>
</feature>
<dbReference type="InterPro" id="IPR057992">
    <property type="entry name" value="TPR_SYVN1_N"/>
</dbReference>
<evidence type="ECO:0000256" key="16">
    <source>
        <dbReference type="SAM" id="MobiDB-lite"/>
    </source>
</evidence>
<dbReference type="PANTHER" id="PTHR22763">
    <property type="entry name" value="RING ZINC FINGER PROTEIN"/>
    <property type="match status" value="1"/>
</dbReference>
<feature type="compositionally biased region" description="Polar residues" evidence="16">
    <location>
        <begin position="429"/>
        <end position="450"/>
    </location>
</feature>
<evidence type="ECO:0000256" key="6">
    <source>
        <dbReference type="ARBA" id="ARBA00022679"/>
    </source>
</evidence>
<comment type="caution">
    <text evidence="19">The sequence shown here is derived from an EMBL/GenBank/DDBJ whole genome shotgun (WGS) entry which is preliminary data.</text>
</comment>
<feature type="compositionally biased region" description="Basic and acidic residues" evidence="16">
    <location>
        <begin position="595"/>
        <end position="608"/>
    </location>
</feature>
<dbReference type="Pfam" id="PF25563">
    <property type="entry name" value="TPR_SYVN1_N"/>
    <property type="match status" value="1"/>
</dbReference>
<dbReference type="GO" id="GO:0005789">
    <property type="term" value="C:endoplasmic reticulum membrane"/>
    <property type="evidence" value="ECO:0007669"/>
    <property type="project" value="UniProtKB-SubCell"/>
</dbReference>
<dbReference type="GO" id="GO:0061630">
    <property type="term" value="F:ubiquitin protein ligase activity"/>
    <property type="evidence" value="ECO:0007669"/>
    <property type="project" value="UniProtKB-EC"/>
</dbReference>
<dbReference type="OrthoDB" id="7759664at2759"/>
<evidence type="ECO:0000256" key="11">
    <source>
        <dbReference type="ARBA" id="ARBA00022824"/>
    </source>
</evidence>
<keyword evidence="8" id="KW-0479">Metal-binding</keyword>
<protein>
    <recommendedName>
        <fullName evidence="5">RING-type E3 ubiquitin transferase</fullName>
        <ecNumber evidence="5">2.3.2.27</ecNumber>
    </recommendedName>
</protein>
<dbReference type="InterPro" id="IPR001841">
    <property type="entry name" value="Znf_RING"/>
</dbReference>
<feature type="transmembrane region" description="Helical" evidence="17">
    <location>
        <begin position="12"/>
        <end position="31"/>
    </location>
</feature>
<evidence type="ECO:0000313" key="19">
    <source>
        <dbReference type="EMBL" id="KAJ2689839.1"/>
    </source>
</evidence>
<dbReference type="PROSITE" id="PS50089">
    <property type="entry name" value="ZF_RING_2"/>
    <property type="match status" value="1"/>
</dbReference>
<dbReference type="Gene3D" id="3.30.40.10">
    <property type="entry name" value="Zinc/RING finger domain, C3HC4 (zinc finger)"/>
    <property type="match status" value="1"/>
</dbReference>
<dbReference type="InterPro" id="IPR058051">
    <property type="entry name" value="Znf_RING_synoviolin"/>
</dbReference>
<dbReference type="AlphaFoldDB" id="A0A9W8L4Q0"/>
<evidence type="ECO:0000256" key="15">
    <source>
        <dbReference type="PROSITE-ProRule" id="PRU00175"/>
    </source>
</evidence>
<evidence type="ECO:0000256" key="1">
    <source>
        <dbReference type="ARBA" id="ARBA00000900"/>
    </source>
</evidence>
<feature type="transmembrane region" description="Helical" evidence="17">
    <location>
        <begin position="37"/>
        <end position="65"/>
    </location>
</feature>
<dbReference type="GO" id="GO:0008270">
    <property type="term" value="F:zinc ion binding"/>
    <property type="evidence" value="ECO:0007669"/>
    <property type="project" value="UniProtKB-KW"/>
</dbReference>
<evidence type="ECO:0000256" key="9">
    <source>
        <dbReference type="ARBA" id="ARBA00022771"/>
    </source>
</evidence>
<comment type="similarity">
    <text evidence="4">Belongs to the HRD1 family.</text>
</comment>
<evidence type="ECO:0000256" key="14">
    <source>
        <dbReference type="ARBA" id="ARBA00023136"/>
    </source>
</evidence>
<keyword evidence="19" id="KW-0012">Acyltransferase</keyword>
<evidence type="ECO:0000256" key="2">
    <source>
        <dbReference type="ARBA" id="ARBA00004477"/>
    </source>
</evidence>
<keyword evidence="14 17" id="KW-0472">Membrane</keyword>
<evidence type="ECO:0000259" key="18">
    <source>
        <dbReference type="PROSITE" id="PS50089"/>
    </source>
</evidence>
<comment type="pathway">
    <text evidence="3">Protein modification; protein ubiquitination.</text>
</comment>
<dbReference type="InterPro" id="IPR050731">
    <property type="entry name" value="HRD1_E3_ubiq-ligases"/>
</dbReference>
<keyword evidence="12" id="KW-0862">Zinc</keyword>
<dbReference type="PANTHER" id="PTHR22763:SF184">
    <property type="entry name" value="E3 UBIQUITIN-PROTEIN LIGASE SYNOVIOLIN"/>
    <property type="match status" value="1"/>
</dbReference>
<evidence type="ECO:0000256" key="13">
    <source>
        <dbReference type="ARBA" id="ARBA00022989"/>
    </source>
</evidence>
<keyword evidence="9 15" id="KW-0863">Zinc-finger</keyword>
<dbReference type="GO" id="GO:0036503">
    <property type="term" value="P:ERAD pathway"/>
    <property type="evidence" value="ECO:0007669"/>
    <property type="project" value="TreeGrafter"/>
</dbReference>
<evidence type="ECO:0000256" key="12">
    <source>
        <dbReference type="ARBA" id="ARBA00022833"/>
    </source>
</evidence>
<comment type="subcellular location">
    <subcellularLocation>
        <location evidence="2">Endoplasmic reticulum membrane</location>
        <topology evidence="2">Multi-pass membrane protein</topology>
    </subcellularLocation>
</comment>
<evidence type="ECO:0000256" key="8">
    <source>
        <dbReference type="ARBA" id="ARBA00022723"/>
    </source>
</evidence>
<evidence type="ECO:0000256" key="7">
    <source>
        <dbReference type="ARBA" id="ARBA00022692"/>
    </source>
</evidence>
<feature type="transmembrane region" description="Helical" evidence="17">
    <location>
        <begin position="229"/>
        <end position="247"/>
    </location>
</feature>
<feature type="region of interest" description="Disordered" evidence="16">
    <location>
        <begin position="556"/>
        <end position="608"/>
    </location>
</feature>
<feature type="transmembrane region" description="Helical" evidence="17">
    <location>
        <begin position="141"/>
        <end position="166"/>
    </location>
</feature>
<keyword evidence="6 19" id="KW-0808">Transferase</keyword>
<dbReference type="SUPFAM" id="SSF57850">
    <property type="entry name" value="RING/U-box"/>
    <property type="match status" value="1"/>
</dbReference>
<dbReference type="CDD" id="cd16479">
    <property type="entry name" value="RING-H2_synoviolin"/>
    <property type="match status" value="1"/>
</dbReference>
<gene>
    <name evidence="19" type="primary">HRD1</name>
    <name evidence="19" type="ORF">IWW39_001184</name>
</gene>
<sequence length="608" mass="67171">MAANSRRTTPRLAVYGLATTLLTVGVVASAFTLHDHFYTGCVLLSQSGVAMMILANMGLLLMILLGKLLVRIFLGQLRAIEVERLYEQGWIAVTETCLALAILRDEFDAATLTLFVFLLFCKLFHWMLADRVSFMEQQTHLTALFFVRISALSVLLFSVDCLMLSYAVGNTKRYGATMMVVFGFEYALLLARFLATCAKFVLNAIELVRGGEWEDKQALLFYVELAYDLARLVVYLFFFAAVMAYYGPPIHILRDLYITARSFYNRCRDWVRYRKAMQNMHLRYPTVSQDDLDAMSDTTCIICRDEMTGPSQEQADIWNNERRAGLAQNLSGDTPKRLPCSHVFHFNCLRSWLERQQSCPTCRHSVLDDTAPAEGNRDEPPPARNELPPARDIPQAHPVATETEQPQLQGPLRPQSHALPNTAPGSAPASDSTSGNVAPTAGQHTQAPTLWHQSTATRLPLADEQGLGGTGAAAIPEMPSLMAIFPQTVTHGPLLMHSLRDFPAPDLTTLSDEQIKALESGSRAAVEERIRILSAFQVQISHMVVALTQVQSLSTVRATPTTSRQTESMLPSVGHGGASPASAVFDNAGQASTEQRQEHQAKGKEPDI</sequence>
<feature type="transmembrane region" description="Helical" evidence="17">
    <location>
        <begin position="109"/>
        <end position="129"/>
    </location>
</feature>
<keyword evidence="13 17" id="KW-1133">Transmembrane helix</keyword>
<dbReference type="EMBL" id="JANBTX010000019">
    <property type="protein sequence ID" value="KAJ2689839.1"/>
    <property type="molecule type" value="Genomic_DNA"/>
</dbReference>
<dbReference type="Pfam" id="PF13639">
    <property type="entry name" value="zf-RING_2"/>
    <property type="match status" value="1"/>
</dbReference>